<dbReference type="RefSeq" id="WP_284187511.1">
    <property type="nucleotide sequence ID" value="NZ_BSPX01000019.1"/>
</dbReference>
<feature type="compositionally biased region" description="Pro residues" evidence="1">
    <location>
        <begin position="147"/>
        <end position="169"/>
    </location>
</feature>
<dbReference type="InterPro" id="IPR032701">
    <property type="entry name" value="Prok-E2_B_dom"/>
</dbReference>
<dbReference type="Pfam" id="PF14461">
    <property type="entry name" value="Prok-E2_B"/>
    <property type="match status" value="1"/>
</dbReference>
<accession>A0ABQ6FBN3</accession>
<reference evidence="4" key="1">
    <citation type="journal article" date="2019" name="Int. J. Syst. Evol. Microbiol.">
        <title>The Global Catalogue of Microorganisms (GCM) 10K type strain sequencing project: providing services to taxonomists for standard genome sequencing and annotation.</title>
        <authorList>
            <consortium name="The Broad Institute Genomics Platform"/>
            <consortium name="The Broad Institute Genome Sequencing Center for Infectious Disease"/>
            <person name="Wu L."/>
            <person name="Ma J."/>
        </authorList>
    </citation>
    <scope>NUCLEOTIDE SEQUENCE [LARGE SCALE GENOMIC DNA]</scope>
    <source>
        <strain evidence="4">NBRC 102407</strain>
    </source>
</reference>
<feature type="domain" description="Prokaryotic E2 family B" evidence="2">
    <location>
        <begin position="49"/>
        <end position="134"/>
    </location>
</feature>
<evidence type="ECO:0000259" key="2">
    <source>
        <dbReference type="Pfam" id="PF14461"/>
    </source>
</evidence>
<comment type="caution">
    <text evidence="3">The sequence shown here is derived from an EMBL/GenBank/DDBJ whole genome shotgun (WGS) entry which is preliminary data.</text>
</comment>
<gene>
    <name evidence="3" type="ORF">GCM10007933_15980</name>
</gene>
<evidence type="ECO:0000313" key="4">
    <source>
        <dbReference type="Proteomes" id="UP001157167"/>
    </source>
</evidence>
<proteinExistence type="predicted"/>
<feature type="region of interest" description="Disordered" evidence="1">
    <location>
        <begin position="143"/>
        <end position="213"/>
    </location>
</feature>
<sequence length="213" mass="23694">MNSAAAVADVIEAFKQRGFEFVGKTDDGWFRLHGRLMPPQADKGWPCEVHLDPTFFDLPRIRLLEIPHELPAAVPHFGADGGLCYLAKGTVVLDIYDPVGQSLACLQRAAVVFGQIMKGEMIEDLAEEFFAYWCVFHPNSATHNDRNPPPVTTPSRPPIPPAKPPPIPIKKPARSAGSEFRYKNRRSCAERCAPSPQPAHRLPLEFHPMRSAH</sequence>
<protein>
    <recommendedName>
        <fullName evidence="2">Prokaryotic E2 family B domain-containing protein</fullName>
    </recommendedName>
</protein>
<evidence type="ECO:0000256" key="1">
    <source>
        <dbReference type="SAM" id="MobiDB-lite"/>
    </source>
</evidence>
<dbReference type="EMBL" id="BSPX01000019">
    <property type="protein sequence ID" value="GLT22140.1"/>
    <property type="molecule type" value="Genomic_DNA"/>
</dbReference>
<keyword evidence="4" id="KW-1185">Reference proteome</keyword>
<organism evidence="3 4">
    <name type="scientific">Zoogloea oryzae</name>
    <dbReference type="NCBI Taxonomy" id="310767"/>
    <lineage>
        <taxon>Bacteria</taxon>
        <taxon>Pseudomonadati</taxon>
        <taxon>Pseudomonadota</taxon>
        <taxon>Betaproteobacteria</taxon>
        <taxon>Rhodocyclales</taxon>
        <taxon>Zoogloeaceae</taxon>
        <taxon>Zoogloea</taxon>
    </lineage>
</organism>
<feature type="compositionally biased region" description="Basic and acidic residues" evidence="1">
    <location>
        <begin position="202"/>
        <end position="213"/>
    </location>
</feature>
<name>A0ABQ6FBN3_9RHOO</name>
<evidence type="ECO:0000313" key="3">
    <source>
        <dbReference type="EMBL" id="GLT22140.1"/>
    </source>
</evidence>
<dbReference type="Proteomes" id="UP001157167">
    <property type="component" value="Unassembled WGS sequence"/>
</dbReference>